<keyword evidence="1" id="KW-1133">Transmembrane helix</keyword>
<sequence>MREALKVLAVGMIALSTGACSLVVGVVGLEEEEPQTTGSLPSNAGRVLSPDLNDEDWRRAKAALGVALDPQGPGTRVSWDNPASSMKGSFTPTGAPFVKDDQICRTFASALSGPATASLQGTACRPSGGEWVIKDVKPTKAQAKA</sequence>
<dbReference type="InterPro" id="IPR032635">
    <property type="entry name" value="Anti_2"/>
</dbReference>
<reference evidence="3 4" key="1">
    <citation type="submission" date="2019-07" db="EMBL/GenBank/DDBJ databases">
        <title>Whole genome shotgun sequence of Microvirga aerophila NBRC 106136.</title>
        <authorList>
            <person name="Hosoyama A."/>
            <person name="Uohara A."/>
            <person name="Ohji S."/>
            <person name="Ichikawa N."/>
        </authorList>
    </citation>
    <scope>NUCLEOTIDE SEQUENCE [LARGE SCALE GENOMIC DNA]</scope>
    <source>
        <strain evidence="3 4">NBRC 106136</strain>
    </source>
</reference>
<evidence type="ECO:0000256" key="1">
    <source>
        <dbReference type="SAM" id="Phobius"/>
    </source>
</evidence>
<dbReference type="AlphaFoldDB" id="A0A512BMH4"/>
<comment type="caution">
    <text evidence="3">The sequence shown here is derived from an EMBL/GenBank/DDBJ whole genome shotgun (WGS) entry which is preliminary data.</text>
</comment>
<keyword evidence="1" id="KW-0472">Membrane</keyword>
<name>A0A512BMH4_9HYPH</name>
<accession>A0A512BMH4</accession>
<gene>
    <name evidence="3" type="ORF">MAE02_08490</name>
</gene>
<protein>
    <recommendedName>
        <fullName evidence="2">Surface antigen domain-containing protein</fullName>
    </recommendedName>
</protein>
<feature type="domain" description="Surface antigen" evidence="2">
    <location>
        <begin position="32"/>
        <end position="138"/>
    </location>
</feature>
<keyword evidence="1" id="KW-0812">Transmembrane</keyword>
<keyword evidence="4" id="KW-1185">Reference proteome</keyword>
<organism evidence="3 4">
    <name type="scientific">Microvirga aerophila</name>
    <dbReference type="NCBI Taxonomy" id="670291"/>
    <lineage>
        <taxon>Bacteria</taxon>
        <taxon>Pseudomonadati</taxon>
        <taxon>Pseudomonadota</taxon>
        <taxon>Alphaproteobacteria</taxon>
        <taxon>Hyphomicrobiales</taxon>
        <taxon>Methylobacteriaceae</taxon>
        <taxon>Microvirga</taxon>
    </lineage>
</organism>
<dbReference type="EMBL" id="BJYU01000006">
    <property type="protein sequence ID" value="GEO13153.1"/>
    <property type="molecule type" value="Genomic_DNA"/>
</dbReference>
<dbReference type="PROSITE" id="PS51257">
    <property type="entry name" value="PROKAR_LIPOPROTEIN"/>
    <property type="match status" value="1"/>
</dbReference>
<proteinExistence type="predicted"/>
<dbReference type="Pfam" id="PF16998">
    <property type="entry name" value="17kDa_Anti_2"/>
    <property type="match status" value="1"/>
</dbReference>
<evidence type="ECO:0000313" key="3">
    <source>
        <dbReference type="EMBL" id="GEO13153.1"/>
    </source>
</evidence>
<dbReference type="Proteomes" id="UP000321085">
    <property type="component" value="Unassembled WGS sequence"/>
</dbReference>
<evidence type="ECO:0000259" key="2">
    <source>
        <dbReference type="Pfam" id="PF16998"/>
    </source>
</evidence>
<evidence type="ECO:0000313" key="4">
    <source>
        <dbReference type="Proteomes" id="UP000321085"/>
    </source>
</evidence>
<feature type="transmembrane region" description="Helical" evidence="1">
    <location>
        <begin position="7"/>
        <end position="29"/>
    </location>
</feature>